<protein>
    <submittedName>
        <fullName evidence="1">Uncharacterized protein</fullName>
    </submittedName>
</protein>
<dbReference type="Proteomes" id="UP000093694">
    <property type="component" value="Unassembled WGS sequence"/>
</dbReference>
<name>A0A166TUB9_9CLOT</name>
<organism evidence="1 3">
    <name type="scientific">Clostridium coskatii</name>
    <dbReference type="NCBI Taxonomy" id="1705578"/>
    <lineage>
        <taxon>Bacteria</taxon>
        <taxon>Bacillati</taxon>
        <taxon>Bacillota</taxon>
        <taxon>Clostridia</taxon>
        <taxon>Eubacteriales</taxon>
        <taxon>Clostridiaceae</taxon>
        <taxon>Clostridium</taxon>
    </lineage>
</organism>
<dbReference type="EMBL" id="LITQ01000008">
    <property type="protein sequence ID" value="OAA94107.1"/>
    <property type="molecule type" value="Genomic_DNA"/>
</dbReference>
<evidence type="ECO:0000313" key="1">
    <source>
        <dbReference type="EMBL" id="OAA94107.1"/>
    </source>
</evidence>
<keyword evidence="4" id="KW-1185">Reference proteome</keyword>
<dbReference type="Proteomes" id="UP000077384">
    <property type="component" value="Unassembled WGS sequence"/>
</dbReference>
<sequence length="79" mass="9159">MGKSMFKKLLERRIGQALSDAELKEIEKMVADDIAFNFKSFGKKPSYNEVIAITERCAIAFKRCLQQEDKNTIYGFYKL</sequence>
<reference evidence="1 3" key="1">
    <citation type="journal article" date="2015" name="Biotechnol. Bioeng.">
        <title>Genome sequence and phenotypic characterization of Caulobacter segnis.</title>
        <authorList>
            <person name="Patel S."/>
            <person name="Fletcher B."/>
            <person name="Scott D.C."/>
            <person name="Ely B."/>
        </authorList>
    </citation>
    <scope>NUCLEOTIDE SEQUENCE [LARGE SCALE GENOMIC DNA]</scope>
    <source>
        <strain evidence="1 3">PS02</strain>
    </source>
</reference>
<comment type="caution">
    <text evidence="1">The sequence shown here is derived from an EMBL/GenBank/DDBJ whole genome shotgun (WGS) entry which is preliminary data.</text>
</comment>
<dbReference type="EMBL" id="LROR01000032">
    <property type="protein sequence ID" value="OBR96669.1"/>
    <property type="molecule type" value="Genomic_DNA"/>
</dbReference>
<gene>
    <name evidence="2" type="ORF">CLCOS_08310</name>
    <name evidence="1" type="ORF">WX73_03677</name>
</gene>
<proteinExistence type="predicted"/>
<dbReference type="AlphaFoldDB" id="A0A166TUB9"/>
<dbReference type="PATRIC" id="fig|1705578.3.peg.3672"/>
<dbReference type="RefSeq" id="WP_063600494.1">
    <property type="nucleotide sequence ID" value="NZ_LITQ01000008.1"/>
</dbReference>
<accession>A0A166TUB9</accession>
<evidence type="ECO:0000313" key="3">
    <source>
        <dbReference type="Proteomes" id="UP000077384"/>
    </source>
</evidence>
<reference evidence="2 4" key="2">
    <citation type="journal article" date="2016" name="Front. Microbiol.">
        <title>Industrial Acetogenic Biocatalysts: A Comparative Metabolic and Genomic Analysis.</title>
        <authorList>
            <person name="Bengelsdorf F."/>
            <person name="Poehlein A."/>
            <person name="Sonja S."/>
            <person name="Erz C."/>
            <person name="Hummel T."/>
            <person name="Hoffmeister S."/>
            <person name="Daniel R."/>
            <person name="Durre P."/>
        </authorList>
    </citation>
    <scope>NUCLEOTIDE SEQUENCE [LARGE SCALE GENOMIC DNA]</scope>
    <source>
        <strain evidence="2 4">PTA-10522</strain>
    </source>
</reference>
<evidence type="ECO:0000313" key="2">
    <source>
        <dbReference type="EMBL" id="OBR96669.1"/>
    </source>
</evidence>
<evidence type="ECO:0000313" key="4">
    <source>
        <dbReference type="Proteomes" id="UP000093694"/>
    </source>
</evidence>